<protein>
    <submittedName>
        <fullName evidence="2">Uncharacterized protein</fullName>
    </submittedName>
</protein>
<dbReference type="PANTHER" id="PTHR37576:SF2">
    <property type="entry name" value="DEFECT AT LOW TEMPERATURE PROTEIN 1"/>
    <property type="match status" value="1"/>
</dbReference>
<dbReference type="InterPro" id="IPR021514">
    <property type="entry name" value="DUF3176"/>
</dbReference>
<gene>
    <name evidence="2" type="ORF">PV04_06814</name>
</gene>
<evidence type="ECO:0000313" key="3">
    <source>
        <dbReference type="Proteomes" id="UP000054266"/>
    </source>
</evidence>
<proteinExistence type="predicted"/>
<keyword evidence="3" id="KW-1185">Reference proteome</keyword>
<feature type="transmembrane region" description="Helical" evidence="1">
    <location>
        <begin position="519"/>
        <end position="546"/>
    </location>
</feature>
<dbReference type="STRING" id="5601.A0A0D2G6K1"/>
<keyword evidence="1" id="KW-0812">Transmembrane</keyword>
<dbReference type="AlphaFoldDB" id="A0A0D2G6K1"/>
<keyword evidence="1" id="KW-0472">Membrane</keyword>
<evidence type="ECO:0000313" key="2">
    <source>
        <dbReference type="EMBL" id="KIW67574.1"/>
    </source>
</evidence>
<keyword evidence="1" id="KW-1133">Transmembrane helix</keyword>
<dbReference type="EMBL" id="KN846959">
    <property type="protein sequence ID" value="KIW67574.1"/>
    <property type="molecule type" value="Genomic_DNA"/>
</dbReference>
<sequence length="598" mass="65170">METTHFLHRGERKINDPSTVTSAIYSNNTDEPQAGGPSARGHKISYTAISLFVAIIALSVLTAIVLYVSDGDDIASWPVQPSVYLSLIAAGLNPAVAYIYGQGTQVDFWLFCIRGGTLSQIDDRWQAAGDIVAALLLSLRQRRISRIALACVAVTAMAVQGTFLQNASRSVPTQSRQTVLSHLNIAPELPSEFTSTYTGRDTDAAVLNPTFASVLQQFQARSTITVNSTCAGACSGTVAAAGLAATCSTSSYNWTFAEDFFNKVPPVQFNAFNISFGLSYDTVLDGHGEPTFVPNSYYEVWRNTRLTVDFYVKDGRPVTVVDDKPLTIGFHRRCVLRPATVLYPVVISNSTIRLQGQMLEDEAVEFVDVYEPGSYGSGLGTTWQGYGSTVNELYATYVNVSYAGAAGYTYTRFGLFGTAYLKSLGDVGDSDSIIDVAFRDPTKDVLNGMRELAFRMALTAARDPDSGRWLGKTKPPGTNTNTSSPSYGLYNASVADALPFNISSSTIETRNVTVYQTDWVYGSLGIAWTFGMLLLVTPTFYGFWLLDRRVSVSPLETAKAFRSPLLDDVDPRADLDMIREQAGHIPVKYEDSRLEMVG</sequence>
<accession>A0A0D2G6K1</accession>
<evidence type="ECO:0000256" key="1">
    <source>
        <dbReference type="SAM" id="Phobius"/>
    </source>
</evidence>
<reference evidence="2 3" key="1">
    <citation type="submission" date="2015-01" db="EMBL/GenBank/DDBJ databases">
        <title>The Genome Sequence of Capronia semiimmersa CBS27337.</title>
        <authorList>
            <consortium name="The Broad Institute Genomics Platform"/>
            <person name="Cuomo C."/>
            <person name="de Hoog S."/>
            <person name="Gorbushina A."/>
            <person name="Stielow B."/>
            <person name="Teixiera M."/>
            <person name="Abouelleil A."/>
            <person name="Chapman S.B."/>
            <person name="Priest M."/>
            <person name="Young S.K."/>
            <person name="Wortman J."/>
            <person name="Nusbaum C."/>
            <person name="Birren B."/>
        </authorList>
    </citation>
    <scope>NUCLEOTIDE SEQUENCE [LARGE SCALE GENOMIC DNA]</scope>
    <source>
        <strain evidence="2 3">CBS 27337</strain>
    </source>
</reference>
<feature type="transmembrane region" description="Helical" evidence="1">
    <location>
        <begin position="48"/>
        <end position="69"/>
    </location>
</feature>
<dbReference type="PANTHER" id="PTHR37576">
    <property type="entry name" value="DEFECT AT LOW TEMPERATURE PROTEIN 1"/>
    <property type="match status" value="1"/>
</dbReference>
<feature type="transmembrane region" description="Helical" evidence="1">
    <location>
        <begin position="81"/>
        <end position="100"/>
    </location>
</feature>
<dbReference type="Proteomes" id="UP000054266">
    <property type="component" value="Unassembled WGS sequence"/>
</dbReference>
<dbReference type="HOGENOM" id="CLU_020821_1_0_1"/>
<name>A0A0D2G6K1_9EURO</name>
<dbReference type="Pfam" id="PF11374">
    <property type="entry name" value="DUF3176"/>
    <property type="match status" value="1"/>
</dbReference>
<organism evidence="2 3">
    <name type="scientific">Phialophora macrospora</name>
    <dbReference type="NCBI Taxonomy" id="1851006"/>
    <lineage>
        <taxon>Eukaryota</taxon>
        <taxon>Fungi</taxon>
        <taxon>Dikarya</taxon>
        <taxon>Ascomycota</taxon>
        <taxon>Pezizomycotina</taxon>
        <taxon>Eurotiomycetes</taxon>
        <taxon>Chaetothyriomycetidae</taxon>
        <taxon>Chaetothyriales</taxon>
        <taxon>Herpotrichiellaceae</taxon>
        <taxon>Phialophora</taxon>
    </lineage>
</organism>